<protein>
    <recommendedName>
        <fullName evidence="4">PDZ domain-containing protein</fullName>
    </recommendedName>
</protein>
<dbReference type="Proteomes" id="UP000325372">
    <property type="component" value="Unassembled WGS sequence"/>
</dbReference>
<dbReference type="EMBL" id="VYXP01000005">
    <property type="protein sequence ID" value="KAA9131527.1"/>
    <property type="molecule type" value="Genomic_DNA"/>
</dbReference>
<dbReference type="Gene3D" id="2.30.42.10">
    <property type="match status" value="1"/>
</dbReference>
<evidence type="ECO:0000313" key="2">
    <source>
        <dbReference type="EMBL" id="KAA9131527.1"/>
    </source>
</evidence>
<feature type="signal peptide" evidence="1">
    <location>
        <begin position="1"/>
        <end position="26"/>
    </location>
</feature>
<dbReference type="InterPro" id="IPR021109">
    <property type="entry name" value="Peptidase_aspartic_dom_sf"/>
</dbReference>
<comment type="caution">
    <text evidence="2">The sequence shown here is derived from an EMBL/GenBank/DDBJ whole genome shotgun (WGS) entry which is preliminary data.</text>
</comment>
<sequence length="379" mass="41600">MNSLRPHHLAALLLALAGVGLPFARAAQASVPNDDPLSDLRVPGELCRNYFFVPVSLAPRDGYPEDRTLWFIYDTGNEVTVVDPESLERVSNRKFDTGDRVNLVDATAGDITWNKLPTRLRQLDHLSMALGRPIDGILHFEAFGDYLVTLDYASGELRLDEGRLPEADGINVYSSKGPDDRPWLDVTLDGKRRQVLVDSGAGATVLKIRRLGRVKTQQPPVDAGASFKINRVETFQAARAAGDASLGRFTLRAPTLTSTRGTQLLGGEAMRHFTWTFDPARARMRIVPVDPINDITFGPFEGNGLVLAPVDDGLRVHQVLAGSAAEGRGIRKDDVIVRISGRELLDRDCSPELGVAVSYTLRRDGVEREVTVPPTRFVD</sequence>
<gene>
    <name evidence="2" type="ORF">F3N42_09425</name>
</gene>
<evidence type="ECO:0000256" key="1">
    <source>
        <dbReference type="SAM" id="SignalP"/>
    </source>
</evidence>
<evidence type="ECO:0000313" key="3">
    <source>
        <dbReference type="Proteomes" id="UP000325372"/>
    </source>
</evidence>
<dbReference type="InterPro" id="IPR036034">
    <property type="entry name" value="PDZ_sf"/>
</dbReference>
<dbReference type="SUPFAM" id="SSF50630">
    <property type="entry name" value="Acid proteases"/>
    <property type="match status" value="1"/>
</dbReference>
<keyword evidence="1" id="KW-0732">Signal</keyword>
<feature type="chain" id="PRO_5024317644" description="PDZ domain-containing protein" evidence="1">
    <location>
        <begin position="27"/>
        <end position="379"/>
    </location>
</feature>
<organism evidence="2 3">
    <name type="scientific">Marinihelvus fidelis</name>
    <dbReference type="NCBI Taxonomy" id="2613842"/>
    <lineage>
        <taxon>Bacteria</taxon>
        <taxon>Pseudomonadati</taxon>
        <taxon>Pseudomonadota</taxon>
        <taxon>Gammaproteobacteria</taxon>
        <taxon>Chromatiales</taxon>
        <taxon>Wenzhouxiangellaceae</taxon>
        <taxon>Marinihelvus</taxon>
    </lineage>
</organism>
<reference evidence="2 3" key="1">
    <citation type="submission" date="2019-09" db="EMBL/GenBank/DDBJ databases">
        <title>Wenzhouxiangella sp. Genome sequencing and assembly.</title>
        <authorList>
            <person name="Zhang R."/>
        </authorList>
    </citation>
    <scope>NUCLEOTIDE SEQUENCE [LARGE SCALE GENOMIC DNA]</scope>
    <source>
        <strain evidence="2 3">W260</strain>
    </source>
</reference>
<keyword evidence="3" id="KW-1185">Reference proteome</keyword>
<accession>A0A5N0TBS3</accession>
<dbReference type="SUPFAM" id="SSF50156">
    <property type="entry name" value="PDZ domain-like"/>
    <property type="match status" value="1"/>
</dbReference>
<name>A0A5N0TBS3_9GAMM</name>
<dbReference type="RefSeq" id="WP_150864176.1">
    <property type="nucleotide sequence ID" value="NZ_VYXP01000005.1"/>
</dbReference>
<proteinExistence type="predicted"/>
<dbReference type="Gene3D" id="2.40.70.10">
    <property type="entry name" value="Acid Proteases"/>
    <property type="match status" value="1"/>
</dbReference>
<evidence type="ECO:0008006" key="4">
    <source>
        <dbReference type="Google" id="ProtNLM"/>
    </source>
</evidence>
<dbReference type="AlphaFoldDB" id="A0A5N0TBS3"/>